<dbReference type="Gene3D" id="2.170.300.10">
    <property type="entry name" value="Tie2 ligand-binding domain superfamily"/>
    <property type="match status" value="1"/>
</dbReference>
<organism evidence="2 3">
    <name type="scientific">Lottia gigantea</name>
    <name type="common">Giant owl limpet</name>
    <dbReference type="NCBI Taxonomy" id="225164"/>
    <lineage>
        <taxon>Eukaryota</taxon>
        <taxon>Metazoa</taxon>
        <taxon>Spiralia</taxon>
        <taxon>Lophotrochozoa</taxon>
        <taxon>Mollusca</taxon>
        <taxon>Gastropoda</taxon>
        <taxon>Patellogastropoda</taxon>
        <taxon>Lottioidea</taxon>
        <taxon>Lottiidae</taxon>
        <taxon>Lottia</taxon>
    </lineage>
</organism>
<reference evidence="2 3" key="1">
    <citation type="journal article" date="2013" name="Nature">
        <title>Insights into bilaterian evolution from three spiralian genomes.</title>
        <authorList>
            <person name="Simakov O."/>
            <person name="Marletaz F."/>
            <person name="Cho S.J."/>
            <person name="Edsinger-Gonzales E."/>
            <person name="Havlak P."/>
            <person name="Hellsten U."/>
            <person name="Kuo D.H."/>
            <person name="Larsson T."/>
            <person name="Lv J."/>
            <person name="Arendt D."/>
            <person name="Savage R."/>
            <person name="Osoegawa K."/>
            <person name="de Jong P."/>
            <person name="Grimwood J."/>
            <person name="Chapman J.A."/>
            <person name="Shapiro H."/>
            <person name="Aerts A."/>
            <person name="Otillar R.P."/>
            <person name="Terry A.Y."/>
            <person name="Boore J.L."/>
            <person name="Grigoriev I.V."/>
            <person name="Lindberg D.R."/>
            <person name="Seaver E.C."/>
            <person name="Weisblat D.A."/>
            <person name="Putnam N.H."/>
            <person name="Rokhsar D.S."/>
        </authorList>
    </citation>
    <scope>NUCLEOTIDE SEQUENCE [LARGE SCALE GENOMIC DNA]</scope>
</reference>
<gene>
    <name evidence="2" type="ORF">LOTGIDRAFT_156000</name>
</gene>
<dbReference type="EMBL" id="KB199651">
    <property type="protein sequence ID" value="ESP04776.1"/>
    <property type="molecule type" value="Genomic_DNA"/>
</dbReference>
<keyword evidence="1" id="KW-0732">Signal</keyword>
<dbReference type="SUPFAM" id="SSF49785">
    <property type="entry name" value="Galactose-binding domain-like"/>
    <property type="match status" value="1"/>
</dbReference>
<dbReference type="Proteomes" id="UP000030746">
    <property type="component" value="Unassembled WGS sequence"/>
</dbReference>
<dbReference type="KEGG" id="lgi:LOTGIDRAFT_156000"/>
<dbReference type="Gene3D" id="2.60.120.260">
    <property type="entry name" value="Galactose-binding domain-like"/>
    <property type="match status" value="1"/>
</dbReference>
<feature type="signal peptide" evidence="1">
    <location>
        <begin position="1"/>
        <end position="19"/>
    </location>
</feature>
<protein>
    <recommendedName>
        <fullName evidence="4">Fucolectin tachylectin-4 pentraxin-1 domain-containing protein</fullName>
    </recommendedName>
</protein>
<dbReference type="GeneID" id="20236905"/>
<dbReference type="CTD" id="20236905"/>
<name>V4BB50_LOTGI</name>
<feature type="chain" id="PRO_5004717949" description="Fucolectin tachylectin-4 pentraxin-1 domain-containing protein" evidence="1">
    <location>
        <begin position="20"/>
        <end position="222"/>
    </location>
</feature>
<dbReference type="PANTHER" id="PTHR45713">
    <property type="entry name" value="FTP DOMAIN-CONTAINING PROTEIN"/>
    <property type="match status" value="1"/>
</dbReference>
<dbReference type="InterPro" id="IPR051941">
    <property type="entry name" value="BG_Antigen-Binding_Lectin"/>
</dbReference>
<proteinExistence type="predicted"/>
<dbReference type="PANTHER" id="PTHR45713:SF6">
    <property type="entry name" value="F5_8 TYPE C DOMAIN-CONTAINING PROTEIN"/>
    <property type="match status" value="1"/>
</dbReference>
<dbReference type="OMA" id="QISGICK"/>
<evidence type="ECO:0000256" key="1">
    <source>
        <dbReference type="SAM" id="SignalP"/>
    </source>
</evidence>
<evidence type="ECO:0000313" key="2">
    <source>
        <dbReference type="EMBL" id="ESP04776.1"/>
    </source>
</evidence>
<sequence length="222" mass="25528">MASLILGSVFLGLIIHIQSYNFGYNNSYTSHCLNDERSYKFGYNNSFTCHCLNNETCDTVTGRCGSGCSRGWRGPSCQRENIASDSMFVSQSGVFNNRQDLYGPKLVVDGYNDTNRNIHYCSDTDTDNSTWQWWFIDLQEEYPIGYLKIFHKYDRLYVFKGFSVHIDDKLCFQHTDTSDPPAVFPIECYGTLTGRYLNISRYSETKNYIALCEVEIYVCSQG</sequence>
<dbReference type="HOGENOM" id="CLU_1246598_0_0_1"/>
<dbReference type="InterPro" id="IPR008979">
    <property type="entry name" value="Galactose-bd-like_sf"/>
</dbReference>
<dbReference type="OrthoDB" id="6159059at2759"/>
<evidence type="ECO:0000313" key="3">
    <source>
        <dbReference type="Proteomes" id="UP000030746"/>
    </source>
</evidence>
<dbReference type="RefSeq" id="XP_009044285.1">
    <property type="nucleotide sequence ID" value="XM_009046037.1"/>
</dbReference>
<evidence type="ECO:0008006" key="4">
    <source>
        <dbReference type="Google" id="ProtNLM"/>
    </source>
</evidence>
<keyword evidence="3" id="KW-1185">Reference proteome</keyword>
<dbReference type="AlphaFoldDB" id="V4BB50"/>
<accession>V4BB50</accession>